<evidence type="ECO:0000259" key="15">
    <source>
        <dbReference type="PROSITE" id="PS51195"/>
    </source>
</evidence>
<feature type="domain" description="Helicase ATP-binding" evidence="13">
    <location>
        <begin position="143"/>
        <end position="313"/>
    </location>
</feature>
<dbReference type="InterPro" id="IPR014001">
    <property type="entry name" value="Helicase_ATP-bd"/>
</dbReference>
<comment type="subcellular location">
    <subcellularLocation>
        <location evidence="2">Cytoplasm</location>
    </subcellularLocation>
    <subcellularLocation>
        <location evidence="1">Nucleus</location>
    </subcellularLocation>
</comment>
<dbReference type="Proteomes" id="UP000694559">
    <property type="component" value="Unplaced"/>
</dbReference>
<dbReference type="PROSITE" id="PS51194">
    <property type="entry name" value="HELICASE_CTER"/>
    <property type="match status" value="1"/>
</dbReference>
<dbReference type="Gene3D" id="3.40.50.300">
    <property type="entry name" value="P-loop containing nucleotide triphosphate hydrolases"/>
    <property type="match status" value="2"/>
</dbReference>
<evidence type="ECO:0000256" key="12">
    <source>
        <dbReference type="PROSITE-ProRule" id="PRU00552"/>
    </source>
</evidence>
<dbReference type="GO" id="GO:0006417">
    <property type="term" value="P:regulation of translation"/>
    <property type="evidence" value="ECO:0007669"/>
    <property type="project" value="Ensembl"/>
</dbReference>
<dbReference type="FunFam" id="3.40.50.300:FF:000318">
    <property type="entry name" value="ATP-dependent RNA helicase DDX19B"/>
    <property type="match status" value="1"/>
</dbReference>
<accession>A0A8C7DVJ0</accession>
<feature type="short sequence motif" description="Q motif" evidence="12">
    <location>
        <begin position="110"/>
        <end position="138"/>
    </location>
</feature>
<keyword evidence="17" id="KW-1185">Reference proteome</keyword>
<dbReference type="InterPro" id="IPR011545">
    <property type="entry name" value="DEAD/DEAH_box_helicase_dom"/>
</dbReference>
<evidence type="ECO:0000259" key="14">
    <source>
        <dbReference type="PROSITE" id="PS51194"/>
    </source>
</evidence>
<reference evidence="16" key="2">
    <citation type="submission" date="2025-09" db="UniProtKB">
        <authorList>
            <consortium name="Ensembl"/>
        </authorList>
    </citation>
    <scope>IDENTIFICATION</scope>
</reference>
<reference evidence="16" key="1">
    <citation type="submission" date="2025-08" db="UniProtKB">
        <authorList>
            <consortium name="Ensembl"/>
        </authorList>
    </citation>
    <scope>IDENTIFICATION</scope>
</reference>
<dbReference type="GO" id="GO:0016787">
    <property type="term" value="F:hydrolase activity"/>
    <property type="evidence" value="ECO:0007669"/>
    <property type="project" value="UniProtKB-KW"/>
</dbReference>
<evidence type="ECO:0000256" key="7">
    <source>
        <dbReference type="ARBA" id="ARBA00022806"/>
    </source>
</evidence>
<dbReference type="OMA" id="DFKNLCM"/>
<evidence type="ECO:0000256" key="11">
    <source>
        <dbReference type="ARBA" id="ARBA00047984"/>
    </source>
</evidence>
<dbReference type="Gene3D" id="6.10.250.2170">
    <property type="match status" value="1"/>
</dbReference>
<dbReference type="Pfam" id="PF00271">
    <property type="entry name" value="Helicase_C"/>
    <property type="match status" value="1"/>
</dbReference>
<evidence type="ECO:0000259" key="13">
    <source>
        <dbReference type="PROSITE" id="PS51192"/>
    </source>
</evidence>
<dbReference type="GO" id="GO:0007286">
    <property type="term" value="P:spermatid development"/>
    <property type="evidence" value="ECO:0007669"/>
    <property type="project" value="Ensembl"/>
</dbReference>
<organism evidence="16 17">
    <name type="scientific">Naja naja</name>
    <name type="common">Indian cobra</name>
    <dbReference type="NCBI Taxonomy" id="35670"/>
    <lineage>
        <taxon>Eukaryota</taxon>
        <taxon>Metazoa</taxon>
        <taxon>Chordata</taxon>
        <taxon>Craniata</taxon>
        <taxon>Vertebrata</taxon>
        <taxon>Euteleostomi</taxon>
        <taxon>Lepidosauria</taxon>
        <taxon>Squamata</taxon>
        <taxon>Bifurcata</taxon>
        <taxon>Unidentata</taxon>
        <taxon>Episquamata</taxon>
        <taxon>Toxicofera</taxon>
        <taxon>Serpentes</taxon>
        <taxon>Colubroidea</taxon>
        <taxon>Elapidae</taxon>
        <taxon>Elapinae</taxon>
        <taxon>Naja</taxon>
    </lineage>
</organism>
<sequence length="504" mass="57617">MEGKMWTMPKYLAMGLGGMPKGHPGHVEHNLCRPSIPGTFLQHPQHFSGTGCVVRRNNVIMERQDEKDDDRVSLAEMSLLNKLIRKSLVESSHHVEILQRDPKSPLFSVTTFEKLHLKPELLQGVYGMGFNRPSKIQESALPIMLADPPQNLIAQSQSGTGKTAAFVLAMLSRTDPKKEFPQCLCLSPTFELAVQTGRVVEKMGRFCVNINVNYAVRGNRVPRGTSIREQIIIGTPGTLLDWCFKLKLFNMRKIRVYVLDEADVMIDKQNFLDQSVRIQRALSSDCQLLLFSATFEQPVLKFAQRIIPEPNIISLRREELTLSNIRQYFFECENKEDKFRALCNIYGSITIGQAIIFCQTRYNAKWLYHALRNDGHQVSLLIGELTVEQRADVIQQFRDGKFKVLITTNICARGIDVMQVTIVVNFTLPTTVFRGPDFEAYLHRIGRTGRFGKKGLAFNMVERQNLPLLLEIQNHFKCLQRTHTSPECVLRLTHHKTYHDRHLA</sequence>
<dbReference type="SMART" id="SM00490">
    <property type="entry name" value="HELICc"/>
    <property type="match status" value="1"/>
</dbReference>
<evidence type="ECO:0000256" key="1">
    <source>
        <dbReference type="ARBA" id="ARBA00004123"/>
    </source>
</evidence>
<dbReference type="GO" id="GO:0003724">
    <property type="term" value="F:RNA helicase activity"/>
    <property type="evidence" value="ECO:0007669"/>
    <property type="project" value="UniProtKB-EC"/>
</dbReference>
<keyword evidence="8" id="KW-0067">ATP-binding</keyword>
<evidence type="ECO:0000256" key="9">
    <source>
        <dbReference type="ARBA" id="ARBA00022884"/>
    </source>
</evidence>
<dbReference type="GO" id="GO:0033391">
    <property type="term" value="C:chromatoid body"/>
    <property type="evidence" value="ECO:0007669"/>
    <property type="project" value="Ensembl"/>
</dbReference>
<dbReference type="EC" id="3.6.4.13" evidence="3"/>
<dbReference type="InterPro" id="IPR027417">
    <property type="entry name" value="P-loop_NTPase"/>
</dbReference>
<dbReference type="InterPro" id="IPR001650">
    <property type="entry name" value="Helicase_C-like"/>
</dbReference>
<comment type="catalytic activity">
    <reaction evidence="11">
        <text>ATP + H2O = ADP + phosphate + H(+)</text>
        <dbReference type="Rhea" id="RHEA:13065"/>
        <dbReference type="ChEBI" id="CHEBI:15377"/>
        <dbReference type="ChEBI" id="CHEBI:15378"/>
        <dbReference type="ChEBI" id="CHEBI:30616"/>
        <dbReference type="ChEBI" id="CHEBI:43474"/>
        <dbReference type="ChEBI" id="CHEBI:456216"/>
        <dbReference type="EC" id="3.6.4.13"/>
    </reaction>
</comment>
<evidence type="ECO:0000256" key="4">
    <source>
        <dbReference type="ARBA" id="ARBA00022490"/>
    </source>
</evidence>
<keyword evidence="4" id="KW-0963">Cytoplasm</keyword>
<dbReference type="OrthoDB" id="10265785at2759"/>
<evidence type="ECO:0000256" key="5">
    <source>
        <dbReference type="ARBA" id="ARBA00022741"/>
    </source>
</evidence>
<feature type="domain" description="DEAD-box RNA helicase Q" evidence="15">
    <location>
        <begin position="110"/>
        <end position="138"/>
    </location>
</feature>
<evidence type="ECO:0000313" key="17">
    <source>
        <dbReference type="Proteomes" id="UP000694559"/>
    </source>
</evidence>
<evidence type="ECO:0000256" key="6">
    <source>
        <dbReference type="ARBA" id="ARBA00022801"/>
    </source>
</evidence>
<dbReference type="CDD" id="cd18787">
    <property type="entry name" value="SF2_C_DEAD"/>
    <property type="match status" value="1"/>
</dbReference>
<dbReference type="GO" id="GO:0003723">
    <property type="term" value="F:RNA binding"/>
    <property type="evidence" value="ECO:0007669"/>
    <property type="project" value="UniProtKB-KW"/>
</dbReference>
<evidence type="ECO:0000313" key="16">
    <source>
        <dbReference type="Ensembl" id="ENSNNAP00000011033.1"/>
    </source>
</evidence>
<keyword evidence="5" id="KW-0547">Nucleotide-binding</keyword>
<dbReference type="PROSITE" id="PS51192">
    <property type="entry name" value="HELICASE_ATP_BIND_1"/>
    <property type="match status" value="1"/>
</dbReference>
<dbReference type="Pfam" id="PF00270">
    <property type="entry name" value="DEAD"/>
    <property type="match status" value="1"/>
</dbReference>
<feature type="domain" description="Helicase C-terminal" evidence="14">
    <location>
        <begin position="324"/>
        <end position="496"/>
    </location>
</feature>
<keyword evidence="6" id="KW-0378">Hydrolase</keyword>
<keyword evidence="10" id="KW-0539">Nucleus</keyword>
<keyword evidence="7" id="KW-0347">Helicase</keyword>
<dbReference type="GeneTree" id="ENSGT00940000159712"/>
<dbReference type="SUPFAM" id="SSF52540">
    <property type="entry name" value="P-loop containing nucleoside triphosphate hydrolases"/>
    <property type="match status" value="1"/>
</dbReference>
<dbReference type="SMART" id="SM00487">
    <property type="entry name" value="DEXDc"/>
    <property type="match status" value="1"/>
</dbReference>
<gene>
    <name evidence="16" type="primary">DDX25</name>
</gene>
<dbReference type="GO" id="GO:0006406">
    <property type="term" value="P:mRNA export from nucleus"/>
    <property type="evidence" value="ECO:0007669"/>
    <property type="project" value="Ensembl"/>
</dbReference>
<proteinExistence type="predicted"/>
<dbReference type="PANTHER" id="PTHR47958">
    <property type="entry name" value="ATP-DEPENDENT RNA HELICASE DBP3"/>
    <property type="match status" value="1"/>
</dbReference>
<evidence type="ECO:0000256" key="3">
    <source>
        <dbReference type="ARBA" id="ARBA00012552"/>
    </source>
</evidence>
<name>A0A8C7DVJ0_NAJNA</name>
<dbReference type="FunFam" id="3.40.50.300:FF:000849">
    <property type="entry name" value="ATP-dependent RNA helicase DBP5"/>
    <property type="match status" value="1"/>
</dbReference>
<dbReference type="GO" id="GO:0005634">
    <property type="term" value="C:nucleus"/>
    <property type="evidence" value="ECO:0007669"/>
    <property type="project" value="UniProtKB-SubCell"/>
</dbReference>
<evidence type="ECO:0000256" key="2">
    <source>
        <dbReference type="ARBA" id="ARBA00004496"/>
    </source>
</evidence>
<protein>
    <recommendedName>
        <fullName evidence="3">RNA helicase</fullName>
        <ecNumber evidence="3">3.6.4.13</ecNumber>
    </recommendedName>
</protein>
<evidence type="ECO:0000256" key="8">
    <source>
        <dbReference type="ARBA" id="ARBA00022840"/>
    </source>
</evidence>
<dbReference type="GO" id="GO:0005524">
    <property type="term" value="F:ATP binding"/>
    <property type="evidence" value="ECO:0007669"/>
    <property type="project" value="UniProtKB-KW"/>
</dbReference>
<dbReference type="InterPro" id="IPR014014">
    <property type="entry name" value="RNA_helicase_DEAD_Q_motif"/>
</dbReference>
<evidence type="ECO:0000256" key="10">
    <source>
        <dbReference type="ARBA" id="ARBA00023242"/>
    </source>
</evidence>
<dbReference type="Ensembl" id="ENSNNAT00000011541.1">
    <property type="protein sequence ID" value="ENSNNAP00000011033.1"/>
    <property type="gene ID" value="ENSNNAG00000007359.1"/>
</dbReference>
<dbReference type="PROSITE" id="PS51195">
    <property type="entry name" value="Q_MOTIF"/>
    <property type="match status" value="1"/>
</dbReference>
<keyword evidence="9" id="KW-0694">RNA-binding</keyword>
<dbReference type="AlphaFoldDB" id="A0A8C7DVJ0"/>